<dbReference type="Proteomes" id="UP001165136">
    <property type="component" value="Unassembled WGS sequence"/>
</dbReference>
<organism evidence="2 3">
    <name type="scientific">Amycolatopsis taiwanensis</name>
    <dbReference type="NCBI Taxonomy" id="342230"/>
    <lineage>
        <taxon>Bacteria</taxon>
        <taxon>Bacillati</taxon>
        <taxon>Actinomycetota</taxon>
        <taxon>Actinomycetes</taxon>
        <taxon>Pseudonocardiales</taxon>
        <taxon>Pseudonocardiaceae</taxon>
        <taxon>Amycolatopsis</taxon>
    </lineage>
</organism>
<protein>
    <submittedName>
        <fullName evidence="2">Uncharacterized protein</fullName>
    </submittedName>
</protein>
<reference evidence="2" key="1">
    <citation type="submission" date="2023-03" db="EMBL/GenBank/DDBJ databases">
        <title>Amycolatopsis taiwanensis NBRC 103393.</title>
        <authorList>
            <person name="Ichikawa N."/>
            <person name="Sato H."/>
            <person name="Tonouchi N."/>
        </authorList>
    </citation>
    <scope>NUCLEOTIDE SEQUENCE</scope>
    <source>
        <strain evidence="2">NBRC 103393</strain>
    </source>
</reference>
<evidence type="ECO:0000256" key="1">
    <source>
        <dbReference type="SAM" id="MobiDB-lite"/>
    </source>
</evidence>
<keyword evidence="3" id="KW-1185">Reference proteome</keyword>
<dbReference type="RefSeq" id="WP_285488452.1">
    <property type="nucleotide sequence ID" value="NZ_BSTI01000012.1"/>
</dbReference>
<feature type="region of interest" description="Disordered" evidence="1">
    <location>
        <begin position="86"/>
        <end position="105"/>
    </location>
</feature>
<dbReference type="EMBL" id="BSTI01000012">
    <property type="protein sequence ID" value="GLY68530.1"/>
    <property type="molecule type" value="Genomic_DNA"/>
</dbReference>
<sequence length="213" mass="23334">MSFSAYGHHVRNPTLPYRHRVSALRSCVQLYRPLGFEATLSFLRQLAGPFECDGTALLRALDALAASRAGWHAELRRYAAARRVAKARGQRSPHPREPNPNQGPRCWYGAPRQGALHALAFWQCRRLPALLATGDPVAAEIDAYVTACLLAEGDLTLIDHHALVAACDTLRQRIHEGRNADPKLFQSARQLPLLAHFVHVAANAPVDGLAGST</sequence>
<comment type="caution">
    <text evidence="2">The sequence shown here is derived from an EMBL/GenBank/DDBJ whole genome shotgun (WGS) entry which is preliminary data.</text>
</comment>
<evidence type="ECO:0000313" key="2">
    <source>
        <dbReference type="EMBL" id="GLY68530.1"/>
    </source>
</evidence>
<gene>
    <name evidence="2" type="ORF">Atai01_51490</name>
</gene>
<proteinExistence type="predicted"/>
<name>A0A9W6R6U7_9PSEU</name>
<accession>A0A9W6R6U7</accession>
<evidence type="ECO:0000313" key="3">
    <source>
        <dbReference type="Proteomes" id="UP001165136"/>
    </source>
</evidence>
<dbReference type="AlphaFoldDB" id="A0A9W6R6U7"/>